<dbReference type="GO" id="GO:0006203">
    <property type="term" value="P:dGTP catabolic process"/>
    <property type="evidence" value="ECO:0007669"/>
    <property type="project" value="TreeGrafter"/>
</dbReference>
<dbReference type="OrthoDB" id="9803619at2"/>
<dbReference type="Gene3D" id="1.10.3210.10">
    <property type="entry name" value="Hypothetical protein af1432"/>
    <property type="match status" value="1"/>
</dbReference>
<organism evidence="2 3">
    <name type="scientific">Pseudalgibacter alginicilyticus</name>
    <dbReference type="NCBI Taxonomy" id="1736674"/>
    <lineage>
        <taxon>Bacteria</taxon>
        <taxon>Pseudomonadati</taxon>
        <taxon>Bacteroidota</taxon>
        <taxon>Flavobacteriia</taxon>
        <taxon>Flavobacteriales</taxon>
        <taxon>Flavobacteriaceae</taxon>
        <taxon>Pseudalgibacter</taxon>
    </lineage>
</organism>
<evidence type="ECO:0000313" key="2">
    <source>
        <dbReference type="EMBL" id="ALJ04007.1"/>
    </source>
</evidence>
<dbReference type="SMART" id="SM00471">
    <property type="entry name" value="HDc"/>
    <property type="match status" value="1"/>
</dbReference>
<dbReference type="CDD" id="cd00077">
    <property type="entry name" value="HDc"/>
    <property type="match status" value="1"/>
</dbReference>
<evidence type="ECO:0000313" key="3">
    <source>
        <dbReference type="Proteomes" id="UP000057981"/>
    </source>
</evidence>
<keyword evidence="3" id="KW-1185">Reference proteome</keyword>
<feature type="domain" description="HD/PDEase" evidence="1">
    <location>
        <begin position="50"/>
        <end position="175"/>
    </location>
</feature>
<keyword evidence="2" id="KW-0378">Hydrolase</keyword>
<dbReference type="RefSeq" id="WP_054724309.1">
    <property type="nucleotide sequence ID" value="NZ_CP012898.1"/>
</dbReference>
<dbReference type="GO" id="GO:0008832">
    <property type="term" value="F:dGTPase activity"/>
    <property type="evidence" value="ECO:0007669"/>
    <property type="project" value="TreeGrafter"/>
</dbReference>
<dbReference type="PATRIC" id="fig|1736674.3.peg.424"/>
<dbReference type="EMBL" id="CP012898">
    <property type="protein sequence ID" value="ALJ04007.1"/>
    <property type="molecule type" value="Genomic_DNA"/>
</dbReference>
<evidence type="ECO:0000259" key="1">
    <source>
        <dbReference type="SMART" id="SM00471"/>
    </source>
</evidence>
<protein>
    <submittedName>
        <fullName evidence="2">Phosphohydrolase</fullName>
    </submittedName>
</protein>
<dbReference type="SUPFAM" id="SSF109604">
    <property type="entry name" value="HD-domain/PDEase-like"/>
    <property type="match status" value="1"/>
</dbReference>
<dbReference type="InterPro" id="IPR050135">
    <property type="entry name" value="dGTPase-like"/>
</dbReference>
<dbReference type="InterPro" id="IPR045509">
    <property type="entry name" value="HD_assoc_2"/>
</dbReference>
<accession>A0A0P0CDB6</accession>
<dbReference type="AlphaFoldDB" id="A0A0P0CDB6"/>
<gene>
    <name evidence="2" type="ORF">APS56_02040</name>
</gene>
<reference evidence="2 3" key="1">
    <citation type="submission" date="2015-10" db="EMBL/GenBank/DDBJ databases">
        <authorList>
            <person name="Gilbert D.G."/>
        </authorList>
    </citation>
    <scope>NUCLEOTIDE SEQUENCE [LARGE SCALE GENOMIC DNA]</scope>
    <source>
        <strain evidence="3">HZ-22</strain>
    </source>
</reference>
<proteinExistence type="predicted"/>
<dbReference type="InterPro" id="IPR003607">
    <property type="entry name" value="HD/PDEase_dom"/>
</dbReference>
<dbReference type="STRING" id="1736674.APS56_02040"/>
<dbReference type="InterPro" id="IPR006674">
    <property type="entry name" value="HD_domain"/>
</dbReference>
<dbReference type="PANTHER" id="PTHR11373:SF4">
    <property type="entry name" value="DEOXYNUCLEOSIDE TRIPHOSPHATE TRIPHOSPHOHYDROLASE SAMHD1"/>
    <property type="match status" value="1"/>
</dbReference>
<name>A0A0P0CDB6_9FLAO</name>
<sequence length="404" mass="46576">MNKLKILNDPIYGFITIPNSLIFDLIQHKYFQRLRRITQMGMSHLVYPGANHTRFHHAIGCVHLMQNVVNVLRFKGVTISEEEEEALYVAILLHDIGHGPFSHAMEHSIVNNVSHEHISLLFMERLNQEFNGSLTLAIQIFKGEYPRLFMCQLISGQLDMDRADYLKRDSFYTGVAEGNINSERLITMLNVVNDALVVEEKGVYSVEKFIIARRLMYWQVYLHKTGLAAEQLLIRVLKRAKELNSTGSNLQASKPLQYFLNNEISIHNFNDTTLDVFSQLDDYDVISAMKAWQYHDDFVLSNLCAMIINRDLLKIKMKNKKIKDETLQKHLKAFKKTHNTSTEEASYFVFTGSISNQAYQSTKQNINILYKSGKIVDIVKASDHLNLKTLSKPVTKYYICYPKG</sequence>
<dbReference type="Pfam" id="PF01966">
    <property type="entry name" value="HD"/>
    <property type="match status" value="1"/>
</dbReference>
<dbReference type="Proteomes" id="UP000057981">
    <property type="component" value="Chromosome"/>
</dbReference>
<dbReference type="PANTHER" id="PTHR11373">
    <property type="entry name" value="DEOXYNUCLEOSIDE TRIPHOSPHATE TRIPHOSPHOHYDROLASE"/>
    <property type="match status" value="1"/>
</dbReference>
<dbReference type="KEGG" id="ahz:APS56_02040"/>
<dbReference type="Pfam" id="PF19276">
    <property type="entry name" value="HD_assoc_2"/>
    <property type="match status" value="1"/>
</dbReference>